<reference evidence="1" key="1">
    <citation type="submission" date="2021-03" db="EMBL/GenBank/DDBJ databases">
        <authorList>
            <person name="Bekaert M."/>
        </authorList>
    </citation>
    <scope>NUCLEOTIDE SEQUENCE</scope>
</reference>
<evidence type="ECO:0000313" key="1">
    <source>
        <dbReference type="EMBL" id="CAG2201458.1"/>
    </source>
</evidence>
<gene>
    <name evidence="1" type="ORF">MEDL_16077</name>
</gene>
<dbReference type="Proteomes" id="UP000683360">
    <property type="component" value="Unassembled WGS sequence"/>
</dbReference>
<protein>
    <recommendedName>
        <fullName evidence="3">B box-type domain-containing protein</fullName>
    </recommendedName>
</protein>
<keyword evidence="2" id="KW-1185">Reference proteome</keyword>
<evidence type="ECO:0008006" key="3">
    <source>
        <dbReference type="Google" id="ProtNLM"/>
    </source>
</evidence>
<proteinExistence type="predicted"/>
<dbReference type="EMBL" id="CAJPWZ010000847">
    <property type="protein sequence ID" value="CAG2201458.1"/>
    <property type="molecule type" value="Genomic_DNA"/>
</dbReference>
<accession>A0A8S3QZZ8</accession>
<name>A0A8S3QZZ8_MYTED</name>
<dbReference type="OrthoDB" id="6141247at2759"/>
<organism evidence="1 2">
    <name type="scientific">Mytilus edulis</name>
    <name type="common">Blue mussel</name>
    <dbReference type="NCBI Taxonomy" id="6550"/>
    <lineage>
        <taxon>Eukaryota</taxon>
        <taxon>Metazoa</taxon>
        <taxon>Spiralia</taxon>
        <taxon>Lophotrochozoa</taxon>
        <taxon>Mollusca</taxon>
        <taxon>Bivalvia</taxon>
        <taxon>Autobranchia</taxon>
        <taxon>Pteriomorphia</taxon>
        <taxon>Mytilida</taxon>
        <taxon>Mytiloidea</taxon>
        <taxon>Mytilidae</taxon>
        <taxon>Mytilinae</taxon>
        <taxon>Mytilus</taxon>
    </lineage>
</organism>
<dbReference type="AlphaFoldDB" id="A0A8S3QZZ8"/>
<sequence length="209" mass="23960">MSTDGKNCNDHPEMPIDFCCIHHDVLCCGICVSSNHKTCQNVMSLELASKDVKRSALLTDIRQEIIHLTKVLEQLNNNREANIDSLTKQKADILQRLCTIKAQIPAEQIDDLENEMITELTSLQMKHESVINEERKEISKLSTRLKESENSICFLEENGLDMLLFVTLHQQAINIQRFEDKIRDMISNIQEINVTLEKSQNMSQNHLGK</sequence>
<comment type="caution">
    <text evidence="1">The sequence shown here is derived from an EMBL/GenBank/DDBJ whole genome shotgun (WGS) entry which is preliminary data.</text>
</comment>
<evidence type="ECO:0000313" key="2">
    <source>
        <dbReference type="Proteomes" id="UP000683360"/>
    </source>
</evidence>
<dbReference type="SUPFAM" id="SSF57845">
    <property type="entry name" value="B-box zinc-binding domain"/>
    <property type="match status" value="1"/>
</dbReference>